<dbReference type="RefSeq" id="WP_207859021.1">
    <property type="nucleotide sequence ID" value="NZ_JAFREP010000008.1"/>
</dbReference>
<dbReference type="SUPFAM" id="SSF48452">
    <property type="entry name" value="TPR-like"/>
    <property type="match status" value="3"/>
</dbReference>
<feature type="repeat" description="TPR" evidence="3">
    <location>
        <begin position="316"/>
        <end position="349"/>
    </location>
</feature>
<dbReference type="InterPro" id="IPR051685">
    <property type="entry name" value="Ycf3/AcsC/BcsC/TPR_MFPF"/>
</dbReference>
<keyword evidence="4" id="KW-0175">Coiled coil</keyword>
<dbReference type="PROSITE" id="PS50293">
    <property type="entry name" value="TPR_REGION"/>
    <property type="match status" value="1"/>
</dbReference>
<accession>A0A8J7U2D7</accession>
<feature type="repeat" description="TPR" evidence="3">
    <location>
        <begin position="282"/>
        <end position="315"/>
    </location>
</feature>
<keyword evidence="2 3" id="KW-0802">TPR repeat</keyword>
<evidence type="ECO:0000256" key="3">
    <source>
        <dbReference type="PROSITE-ProRule" id="PRU00339"/>
    </source>
</evidence>
<evidence type="ECO:0000256" key="2">
    <source>
        <dbReference type="ARBA" id="ARBA00022803"/>
    </source>
</evidence>
<evidence type="ECO:0000313" key="5">
    <source>
        <dbReference type="EMBL" id="MBO1319203.1"/>
    </source>
</evidence>
<keyword evidence="6" id="KW-1185">Reference proteome</keyword>
<dbReference type="InterPro" id="IPR011990">
    <property type="entry name" value="TPR-like_helical_dom_sf"/>
</dbReference>
<dbReference type="PROSITE" id="PS50005">
    <property type="entry name" value="TPR"/>
    <property type="match status" value="4"/>
</dbReference>
<proteinExistence type="predicted"/>
<gene>
    <name evidence="5" type="ORF">J3U88_12095</name>
</gene>
<keyword evidence="1" id="KW-0677">Repeat</keyword>
<evidence type="ECO:0000256" key="4">
    <source>
        <dbReference type="SAM" id="Coils"/>
    </source>
</evidence>
<dbReference type="Pfam" id="PF13432">
    <property type="entry name" value="TPR_16"/>
    <property type="match status" value="2"/>
</dbReference>
<reference evidence="5" key="1">
    <citation type="submission" date="2021-03" db="EMBL/GenBank/DDBJ databases">
        <authorList>
            <person name="Wang G."/>
        </authorList>
    </citation>
    <scope>NUCLEOTIDE SEQUENCE</scope>
    <source>
        <strain evidence="5">KCTC 12899</strain>
    </source>
</reference>
<dbReference type="PANTHER" id="PTHR44943:SF8">
    <property type="entry name" value="TPR REPEAT-CONTAINING PROTEIN MJ0263"/>
    <property type="match status" value="1"/>
</dbReference>
<dbReference type="Pfam" id="PF13181">
    <property type="entry name" value="TPR_8"/>
    <property type="match status" value="1"/>
</dbReference>
<protein>
    <submittedName>
        <fullName evidence="5">Tetratricopeptide repeat protein</fullName>
    </submittedName>
</protein>
<feature type="repeat" description="TPR" evidence="3">
    <location>
        <begin position="215"/>
        <end position="248"/>
    </location>
</feature>
<dbReference type="EMBL" id="JAFREP010000008">
    <property type="protein sequence ID" value="MBO1319203.1"/>
    <property type="molecule type" value="Genomic_DNA"/>
</dbReference>
<evidence type="ECO:0000256" key="1">
    <source>
        <dbReference type="ARBA" id="ARBA00022737"/>
    </source>
</evidence>
<dbReference type="Gene3D" id="1.25.40.10">
    <property type="entry name" value="Tetratricopeptide repeat domain"/>
    <property type="match status" value="2"/>
</dbReference>
<dbReference type="SMART" id="SM00028">
    <property type="entry name" value="TPR"/>
    <property type="match status" value="7"/>
</dbReference>
<dbReference type="InterPro" id="IPR019734">
    <property type="entry name" value="TPR_rpt"/>
</dbReference>
<feature type="coiled-coil region" evidence="4">
    <location>
        <begin position="52"/>
        <end position="79"/>
    </location>
</feature>
<dbReference type="AlphaFoldDB" id="A0A8J7U2D7"/>
<dbReference type="Proteomes" id="UP000664417">
    <property type="component" value="Unassembled WGS sequence"/>
</dbReference>
<organism evidence="5 6">
    <name type="scientific">Acanthopleuribacter pedis</name>
    <dbReference type="NCBI Taxonomy" id="442870"/>
    <lineage>
        <taxon>Bacteria</taxon>
        <taxon>Pseudomonadati</taxon>
        <taxon>Acidobacteriota</taxon>
        <taxon>Holophagae</taxon>
        <taxon>Acanthopleuribacterales</taxon>
        <taxon>Acanthopleuribacteraceae</taxon>
        <taxon>Acanthopleuribacter</taxon>
    </lineage>
</organism>
<evidence type="ECO:0000313" key="6">
    <source>
        <dbReference type="Proteomes" id="UP000664417"/>
    </source>
</evidence>
<dbReference type="PANTHER" id="PTHR44943">
    <property type="entry name" value="CELLULOSE SYNTHASE OPERON PROTEIN C"/>
    <property type="match status" value="1"/>
</dbReference>
<feature type="repeat" description="TPR" evidence="3">
    <location>
        <begin position="519"/>
        <end position="552"/>
    </location>
</feature>
<dbReference type="Pfam" id="PF14559">
    <property type="entry name" value="TPR_19"/>
    <property type="match status" value="2"/>
</dbReference>
<sequence length="605" mass="69238">MIYCQHCTTPNEPGTQFCKKCGNKLLLVGGGQRWEEPEVPRLSMEDHFLERISHLEELTNQLQEQVARLDEAQDMFERNAFVTRAGVTALVDTLKESKLLREDLLYQRWEVTLAEQMEEARHRERFSHMKNRFIALFRGEAQHRATFIKLIEEAELHIYSDRFSDSTEILVKALKLDEANYELAFYLAEDEHQLGKSEEAKEFLELALAAKPDHAGSLLLLGLHHFDEGETDAARRYLSECLEVNPNHPRAMLSLGALHVAEGEWLAAKPLLVQSARQDPQAQTYYLLGIIAKKQNKLKDAIDHLTQATELDPEHEEAVFTLGMVYLERGWTRKARTCFARAMELNPNRLGVSEDPVLENQTEMDGETEIAGDDLQRLEFAEELVGKGKLKQALPHYRQLVKQFPESYPLRLSHAIVTFSLKRYEETLKVIQKAMSMDLPDTARCMAYTLEMESFRALARYDEAIASLTEMAQVFPSGYGHTIASYGLALTKADLGQDLKAAEELAKEALQMSPPEFRHNALDALGWVFFKQGRLEEALELLENALSMQETIKHLYHYGMILLALNLQEEAFKVFERTVKLRPASNPIEDFVFPEFSFEIDGRED</sequence>
<comment type="caution">
    <text evidence="5">The sequence shown here is derived from an EMBL/GenBank/DDBJ whole genome shotgun (WGS) entry which is preliminary data.</text>
</comment>
<name>A0A8J7U2D7_9BACT</name>